<sequence length="225" mass="26127">MAFWGQLSLQNPATPLAQQMDLFHDLNMTVCLWIFASVIYFATYVLINKGYDYNYLHSEFLETLWLVLPVIAMTILTFPSLYLLYMVDTEAENPLFTVKAIGHQWYWTYEYNDIVNKEFDSYMLTKMSKKWMFRLLDVDNFMVLPMKSSIRLLTTSTDVIHAFAVPSLGIKVDAVPGRINQMNLYVSRPGVYFGQCSEICGVNHSFMPIGIEVISMKNFLTWLKK</sequence>
<comment type="subcellular location">
    <subcellularLocation>
        <location evidence="1 18">Mitochondrion inner membrane</location>
        <topology evidence="1 18">Multi-pass membrane protein</topology>
    </subcellularLocation>
</comment>
<dbReference type="GO" id="GO:0005507">
    <property type="term" value="F:copper ion binding"/>
    <property type="evidence" value="ECO:0007669"/>
    <property type="project" value="InterPro"/>
</dbReference>
<dbReference type="SUPFAM" id="SSF81464">
    <property type="entry name" value="Cytochrome c oxidase subunit II-like, transmembrane region"/>
    <property type="match status" value="1"/>
</dbReference>
<name>A0A8A2F8X0_9HYME</name>
<dbReference type="InterPro" id="IPR002429">
    <property type="entry name" value="CcO_II-like_C"/>
</dbReference>
<dbReference type="PROSITE" id="PS50999">
    <property type="entry name" value="COX2_TM"/>
    <property type="match status" value="1"/>
</dbReference>
<keyword evidence="6 18" id="KW-0679">Respiratory chain</keyword>
<evidence type="ECO:0000256" key="14">
    <source>
        <dbReference type="ARBA" id="ARBA00023008"/>
    </source>
</evidence>
<dbReference type="Gene3D" id="2.60.40.420">
    <property type="entry name" value="Cupredoxins - blue copper proteins"/>
    <property type="match status" value="1"/>
</dbReference>
<keyword evidence="9 18" id="KW-0999">Mitochondrion inner membrane</keyword>
<comment type="catalytic activity">
    <reaction evidence="17">
        <text>4 Fe(II)-[cytochrome c] + O2 + 8 H(+)(in) = 4 Fe(III)-[cytochrome c] + 2 H2O + 4 H(+)(out)</text>
        <dbReference type="Rhea" id="RHEA:11436"/>
        <dbReference type="Rhea" id="RHEA-COMP:10350"/>
        <dbReference type="Rhea" id="RHEA-COMP:14399"/>
        <dbReference type="ChEBI" id="CHEBI:15377"/>
        <dbReference type="ChEBI" id="CHEBI:15378"/>
        <dbReference type="ChEBI" id="CHEBI:15379"/>
        <dbReference type="ChEBI" id="CHEBI:29033"/>
        <dbReference type="ChEBI" id="CHEBI:29034"/>
        <dbReference type="EC" id="7.1.1.9"/>
    </reaction>
    <physiologicalReaction direction="left-to-right" evidence="17">
        <dbReference type="Rhea" id="RHEA:11437"/>
    </physiologicalReaction>
</comment>
<evidence type="ECO:0000256" key="5">
    <source>
        <dbReference type="ARBA" id="ARBA00022448"/>
    </source>
</evidence>
<dbReference type="GO" id="GO:0042773">
    <property type="term" value="P:ATP synthesis coupled electron transport"/>
    <property type="evidence" value="ECO:0007669"/>
    <property type="project" value="TreeGrafter"/>
</dbReference>
<dbReference type="InterPro" id="IPR036257">
    <property type="entry name" value="Cyt_c_oxidase_su2_TM_sf"/>
</dbReference>
<proteinExistence type="inferred from homology"/>
<accession>A0A8A2F8X0</accession>
<dbReference type="SUPFAM" id="SSF49503">
    <property type="entry name" value="Cupredoxins"/>
    <property type="match status" value="1"/>
</dbReference>
<keyword evidence="11" id="KW-1278">Translocase</keyword>
<dbReference type="InterPro" id="IPR045187">
    <property type="entry name" value="CcO_II"/>
</dbReference>
<evidence type="ECO:0000256" key="8">
    <source>
        <dbReference type="ARBA" id="ARBA00022723"/>
    </source>
</evidence>
<dbReference type="PANTHER" id="PTHR22888">
    <property type="entry name" value="CYTOCHROME C OXIDASE, SUBUNIT II"/>
    <property type="match status" value="1"/>
</dbReference>
<keyword evidence="15 18" id="KW-0496">Mitochondrion</keyword>
<protein>
    <recommendedName>
        <fullName evidence="4 18">Cytochrome c oxidase subunit 2</fullName>
    </recommendedName>
</protein>
<dbReference type="InterPro" id="IPR001505">
    <property type="entry name" value="Copper_CuA"/>
</dbReference>
<evidence type="ECO:0000256" key="10">
    <source>
        <dbReference type="ARBA" id="ARBA00022842"/>
    </source>
</evidence>
<evidence type="ECO:0000256" key="7">
    <source>
        <dbReference type="ARBA" id="ARBA00022692"/>
    </source>
</evidence>
<evidence type="ECO:0000256" key="16">
    <source>
        <dbReference type="ARBA" id="ARBA00023136"/>
    </source>
</evidence>
<feature type="domain" description="Cytochrome oxidase subunit II transmembrane region profile" evidence="21">
    <location>
        <begin position="1"/>
        <end position="91"/>
    </location>
</feature>
<evidence type="ECO:0000256" key="15">
    <source>
        <dbReference type="ARBA" id="ARBA00023128"/>
    </source>
</evidence>
<evidence type="ECO:0000256" key="6">
    <source>
        <dbReference type="ARBA" id="ARBA00022660"/>
    </source>
</evidence>
<reference evidence="22" key="1">
    <citation type="journal article" name="Insects">
        <title>Tracking the Distribution and Burst of Nuclear Mitochondrial DNA Sequences (NUMTs) in Fig Wasp Genomes.</title>
        <authorList>
            <person name="Wang J.X."/>
            <person name="Liu J."/>
            <person name="Miao Y.H."/>
            <person name="Huang D.W."/>
            <person name="Xiao J.H."/>
        </authorList>
    </citation>
    <scope>NUCLEOTIDE SEQUENCE</scope>
</reference>
<evidence type="ECO:0000256" key="19">
    <source>
        <dbReference type="SAM" id="Phobius"/>
    </source>
</evidence>
<dbReference type="NCBIfam" id="TIGR02866">
    <property type="entry name" value="CoxB"/>
    <property type="match status" value="1"/>
</dbReference>
<dbReference type="Gene3D" id="1.10.287.90">
    <property type="match status" value="1"/>
</dbReference>
<dbReference type="InterPro" id="IPR008972">
    <property type="entry name" value="Cupredoxin"/>
</dbReference>
<dbReference type="InterPro" id="IPR011759">
    <property type="entry name" value="Cyt_c_oxidase_su2_TM_dom"/>
</dbReference>
<keyword evidence="7 18" id="KW-0812">Transmembrane</keyword>
<evidence type="ECO:0000256" key="11">
    <source>
        <dbReference type="ARBA" id="ARBA00022967"/>
    </source>
</evidence>
<dbReference type="PROSITE" id="PS00078">
    <property type="entry name" value="COX2"/>
    <property type="match status" value="1"/>
</dbReference>
<dbReference type="PROSITE" id="PS50857">
    <property type="entry name" value="COX2_CUA"/>
    <property type="match status" value="1"/>
</dbReference>
<evidence type="ECO:0000256" key="17">
    <source>
        <dbReference type="ARBA" id="ARBA00049512"/>
    </source>
</evidence>
<dbReference type="PANTHER" id="PTHR22888:SF9">
    <property type="entry name" value="CYTOCHROME C OXIDASE SUBUNIT 2"/>
    <property type="match status" value="1"/>
</dbReference>
<evidence type="ECO:0000256" key="13">
    <source>
        <dbReference type="ARBA" id="ARBA00022989"/>
    </source>
</evidence>
<geneLocation type="mitochondrion" evidence="22"/>
<keyword evidence="5 18" id="KW-0813">Transport</keyword>
<dbReference type="FunFam" id="2.60.40.420:FF:000001">
    <property type="entry name" value="Cytochrome c oxidase subunit 2"/>
    <property type="match status" value="1"/>
</dbReference>
<keyword evidence="16 18" id="KW-0472">Membrane</keyword>
<dbReference type="Pfam" id="PF02790">
    <property type="entry name" value="COX2_TM"/>
    <property type="match status" value="1"/>
</dbReference>
<gene>
    <name evidence="22" type="primary">COX2</name>
</gene>
<dbReference type="AlphaFoldDB" id="A0A8A2F8X0"/>
<evidence type="ECO:0000313" key="22">
    <source>
        <dbReference type="EMBL" id="QSV12563.1"/>
    </source>
</evidence>
<evidence type="ECO:0000256" key="9">
    <source>
        <dbReference type="ARBA" id="ARBA00022792"/>
    </source>
</evidence>
<organism evidence="22">
    <name type="scientific">Dolichoris vasculosae</name>
    <dbReference type="NCBI Taxonomy" id="130022"/>
    <lineage>
        <taxon>Eukaryota</taxon>
        <taxon>Metazoa</taxon>
        <taxon>Ecdysozoa</taxon>
        <taxon>Arthropoda</taxon>
        <taxon>Hexapoda</taxon>
        <taxon>Insecta</taxon>
        <taxon>Pterygota</taxon>
        <taxon>Neoptera</taxon>
        <taxon>Endopterygota</taxon>
        <taxon>Hymenoptera</taxon>
        <taxon>Apocrita</taxon>
        <taxon>Proctotrupomorpha</taxon>
        <taxon>Chalcidoidea</taxon>
        <taxon>Agaonidae</taxon>
        <taxon>Agaoninae</taxon>
        <taxon>Dolichoris</taxon>
    </lineage>
</organism>
<comment type="similarity">
    <text evidence="2 18">Belongs to the cytochrome c oxidase subunit 2 family.</text>
</comment>
<dbReference type="GO" id="GO:0005743">
    <property type="term" value="C:mitochondrial inner membrane"/>
    <property type="evidence" value="ECO:0007669"/>
    <property type="project" value="UniProtKB-SubCell"/>
</dbReference>
<comment type="subunit">
    <text evidence="3">Component of the cytochrome c oxidase (complex IV, CIV), a multisubunit enzyme composed of a catalytic core of 3 subunits and several supernumerary subunits. The complex exists as a monomer or a dimer and forms supercomplexes (SCs) in the inner mitochondrial membrane with ubiquinol-cytochrome c oxidoreductase (cytochrome b-c1 complex, complex III, CIII).</text>
</comment>
<feature type="domain" description="Cytochrome oxidase subunit II copper A binding" evidence="20">
    <location>
        <begin position="93"/>
        <end position="225"/>
    </location>
</feature>
<evidence type="ECO:0000256" key="3">
    <source>
        <dbReference type="ARBA" id="ARBA00011164"/>
    </source>
</evidence>
<dbReference type="GO" id="GO:0004129">
    <property type="term" value="F:cytochrome-c oxidase activity"/>
    <property type="evidence" value="ECO:0007669"/>
    <property type="project" value="UniProtKB-EC"/>
</dbReference>
<evidence type="ECO:0000256" key="2">
    <source>
        <dbReference type="ARBA" id="ARBA00007866"/>
    </source>
</evidence>
<comment type="function">
    <text evidence="18">Component of the cytochrome c oxidase, the last enzyme in the mitochondrial electron transport chain which drives oxidative phosphorylation. The respiratory chain contains 3 multisubunit complexes succinate dehydrogenase (complex II, CII), ubiquinol-cytochrome c oxidoreductase (cytochrome b-c1 complex, complex III, CIII) and cytochrome c oxidase (complex IV, CIV), that cooperate to transfer electrons derived from NADH and succinate to molecular oxygen, creating an electrochemical gradient over the inner membrane that drives transmembrane transport and the ATP synthase. Cytochrome c oxidase is the component of the respiratory chain that catalyzes the reduction of oxygen to water. Electrons originating from reduced cytochrome c in the intermembrane space (IMS) are transferred via the dinuclear copper A center (CU(A)) of subunit 2 and heme A of subunit 1 to the active site in subunit 1, a binuclear center (BNC) formed by heme A3 and copper B (CU(B)). The BNC reduces molecular oxygen to 2 water molecules using 4 electrons from cytochrome c in the IMS and 4 protons from the mitochondrial matrix.</text>
</comment>
<evidence type="ECO:0000256" key="12">
    <source>
        <dbReference type="ARBA" id="ARBA00022982"/>
    </source>
</evidence>
<dbReference type="GO" id="GO:0016491">
    <property type="term" value="F:oxidoreductase activity"/>
    <property type="evidence" value="ECO:0007669"/>
    <property type="project" value="InterPro"/>
</dbReference>
<dbReference type="PRINTS" id="PR01166">
    <property type="entry name" value="CYCOXIDASEII"/>
</dbReference>
<evidence type="ECO:0000256" key="4">
    <source>
        <dbReference type="ARBA" id="ARBA00015946"/>
    </source>
</evidence>
<evidence type="ECO:0000256" key="1">
    <source>
        <dbReference type="ARBA" id="ARBA00004448"/>
    </source>
</evidence>
<keyword evidence="13 19" id="KW-1133">Transmembrane helix</keyword>
<dbReference type="EMBL" id="MT947596">
    <property type="protein sequence ID" value="QSV12563.1"/>
    <property type="molecule type" value="Genomic_DNA"/>
</dbReference>
<comment type="cofactor">
    <cofactor evidence="18">
        <name>Cu cation</name>
        <dbReference type="ChEBI" id="CHEBI:23378"/>
    </cofactor>
    <text evidence="18">Binds a copper A center.</text>
</comment>
<evidence type="ECO:0000256" key="18">
    <source>
        <dbReference type="RuleBase" id="RU000457"/>
    </source>
</evidence>
<keyword evidence="14 18" id="KW-0186">Copper</keyword>
<keyword evidence="8 18" id="KW-0479">Metal-binding</keyword>
<keyword evidence="12 18" id="KW-0249">Electron transport</keyword>
<dbReference type="InterPro" id="IPR034210">
    <property type="entry name" value="CcO_II_C"/>
</dbReference>
<feature type="transmembrane region" description="Helical" evidence="19">
    <location>
        <begin position="67"/>
        <end position="85"/>
    </location>
</feature>
<keyword evidence="10" id="KW-0460">Magnesium</keyword>
<evidence type="ECO:0000259" key="21">
    <source>
        <dbReference type="PROSITE" id="PS50999"/>
    </source>
</evidence>
<dbReference type="InterPro" id="IPR014222">
    <property type="entry name" value="Cyt_c_oxidase_su2"/>
</dbReference>
<evidence type="ECO:0000259" key="20">
    <source>
        <dbReference type="PROSITE" id="PS50857"/>
    </source>
</evidence>
<feature type="transmembrane region" description="Helical" evidence="19">
    <location>
        <begin position="26"/>
        <end position="47"/>
    </location>
</feature>
<dbReference type="Pfam" id="PF00116">
    <property type="entry name" value="COX2"/>
    <property type="match status" value="1"/>
</dbReference>
<dbReference type="CDD" id="cd13912">
    <property type="entry name" value="CcO_II_C"/>
    <property type="match status" value="1"/>
</dbReference>